<proteinExistence type="predicted"/>
<evidence type="ECO:0000313" key="2">
    <source>
        <dbReference type="Proteomes" id="UP000030669"/>
    </source>
</evidence>
<dbReference type="Proteomes" id="UP000030669">
    <property type="component" value="Unassembled WGS sequence"/>
</dbReference>
<evidence type="ECO:0000313" key="1">
    <source>
        <dbReference type="EMBL" id="EPQ51172.1"/>
    </source>
</evidence>
<keyword evidence="2" id="KW-1185">Reference proteome</keyword>
<gene>
    <name evidence="1" type="ORF">GLOTRDRAFT_133489</name>
</gene>
<sequence length="161" mass="17933">MPSSLSPPFASSPSRLRSFGGLIFPHPHLVFSRADSPSRSLCAVLYSPSLASSSIAPMPYVGEDTILRFQDAFGRDDQSLRRVYASSLRSLYPHLFFTYEPRPHNIFVTESGQVFTSPSSTYLPPIPRRLSDENIPTVQGLGVRVRVREALDDERSESESD</sequence>
<dbReference type="KEGG" id="gtr:GLOTRDRAFT_133489"/>
<organism evidence="1 2">
    <name type="scientific">Gloeophyllum trabeum (strain ATCC 11539 / FP-39264 / Madison 617)</name>
    <name type="common">Brown rot fungus</name>
    <dbReference type="NCBI Taxonomy" id="670483"/>
    <lineage>
        <taxon>Eukaryota</taxon>
        <taxon>Fungi</taxon>
        <taxon>Dikarya</taxon>
        <taxon>Basidiomycota</taxon>
        <taxon>Agaricomycotina</taxon>
        <taxon>Agaricomycetes</taxon>
        <taxon>Gloeophyllales</taxon>
        <taxon>Gloeophyllaceae</taxon>
        <taxon>Gloeophyllum</taxon>
    </lineage>
</organism>
<accession>S7PV04</accession>
<dbReference type="HOGENOM" id="CLU_1643872_0_0_1"/>
<reference evidence="1 2" key="1">
    <citation type="journal article" date="2012" name="Science">
        <title>The Paleozoic origin of enzymatic lignin decomposition reconstructed from 31 fungal genomes.</title>
        <authorList>
            <person name="Floudas D."/>
            <person name="Binder M."/>
            <person name="Riley R."/>
            <person name="Barry K."/>
            <person name="Blanchette R.A."/>
            <person name="Henrissat B."/>
            <person name="Martinez A.T."/>
            <person name="Otillar R."/>
            <person name="Spatafora J.W."/>
            <person name="Yadav J.S."/>
            <person name="Aerts A."/>
            <person name="Benoit I."/>
            <person name="Boyd A."/>
            <person name="Carlson A."/>
            <person name="Copeland A."/>
            <person name="Coutinho P.M."/>
            <person name="de Vries R.P."/>
            <person name="Ferreira P."/>
            <person name="Findley K."/>
            <person name="Foster B."/>
            <person name="Gaskell J."/>
            <person name="Glotzer D."/>
            <person name="Gorecki P."/>
            <person name="Heitman J."/>
            <person name="Hesse C."/>
            <person name="Hori C."/>
            <person name="Igarashi K."/>
            <person name="Jurgens J.A."/>
            <person name="Kallen N."/>
            <person name="Kersten P."/>
            <person name="Kohler A."/>
            <person name="Kuees U."/>
            <person name="Kumar T.K.A."/>
            <person name="Kuo A."/>
            <person name="LaButti K."/>
            <person name="Larrondo L.F."/>
            <person name="Lindquist E."/>
            <person name="Ling A."/>
            <person name="Lombard V."/>
            <person name="Lucas S."/>
            <person name="Lundell T."/>
            <person name="Martin R."/>
            <person name="McLaughlin D.J."/>
            <person name="Morgenstern I."/>
            <person name="Morin E."/>
            <person name="Murat C."/>
            <person name="Nagy L.G."/>
            <person name="Nolan M."/>
            <person name="Ohm R.A."/>
            <person name="Patyshakuliyeva A."/>
            <person name="Rokas A."/>
            <person name="Ruiz-Duenas F.J."/>
            <person name="Sabat G."/>
            <person name="Salamov A."/>
            <person name="Samejima M."/>
            <person name="Schmutz J."/>
            <person name="Slot J.C."/>
            <person name="St John F."/>
            <person name="Stenlid J."/>
            <person name="Sun H."/>
            <person name="Sun S."/>
            <person name="Syed K."/>
            <person name="Tsang A."/>
            <person name="Wiebenga A."/>
            <person name="Young D."/>
            <person name="Pisabarro A."/>
            <person name="Eastwood D.C."/>
            <person name="Martin F."/>
            <person name="Cullen D."/>
            <person name="Grigoriev I.V."/>
            <person name="Hibbett D.S."/>
        </authorList>
    </citation>
    <scope>NUCLEOTIDE SEQUENCE [LARGE SCALE GENOMIC DNA]</scope>
    <source>
        <strain evidence="1 2">ATCC 11539</strain>
    </source>
</reference>
<dbReference type="EMBL" id="KB469312">
    <property type="protein sequence ID" value="EPQ51172.1"/>
    <property type="molecule type" value="Genomic_DNA"/>
</dbReference>
<dbReference type="RefSeq" id="XP_007870597.1">
    <property type="nucleotide sequence ID" value="XM_007872406.1"/>
</dbReference>
<dbReference type="GeneID" id="19302740"/>
<protein>
    <submittedName>
        <fullName evidence="1">Uncharacterized protein</fullName>
    </submittedName>
</protein>
<dbReference type="AlphaFoldDB" id="S7PV04"/>
<name>S7PV04_GLOTA</name>